<proteinExistence type="predicted"/>
<comment type="caution">
    <text evidence="8">The sequence shown here is derived from an EMBL/GenBank/DDBJ whole genome shotgun (WGS) entry which is preliminary data.</text>
</comment>
<keyword evidence="2" id="KW-0964">Secreted</keyword>
<name>A0A024GK75_9STRA</name>
<dbReference type="PANTHER" id="PTHR34043">
    <property type="entry name" value="ALPHA/BETA-HYDROLASES SUPERFAMILY PROTEIN"/>
    <property type="match status" value="1"/>
</dbReference>
<comment type="subcellular location">
    <subcellularLocation>
        <location evidence="1">Secreted</location>
    </subcellularLocation>
</comment>
<dbReference type="Gene3D" id="3.40.50.1820">
    <property type="entry name" value="alpha/beta hydrolase"/>
    <property type="match status" value="1"/>
</dbReference>
<evidence type="ECO:0000256" key="1">
    <source>
        <dbReference type="ARBA" id="ARBA00004613"/>
    </source>
</evidence>
<dbReference type="Proteomes" id="UP000053237">
    <property type="component" value="Unassembled WGS sequence"/>
</dbReference>
<gene>
    <name evidence="8" type="ORF">BN9_076940</name>
</gene>
<dbReference type="EMBL" id="CAIX01000139">
    <property type="protein sequence ID" value="CCI46739.1"/>
    <property type="molecule type" value="Genomic_DNA"/>
</dbReference>
<evidence type="ECO:0000256" key="3">
    <source>
        <dbReference type="ARBA" id="ARBA00022729"/>
    </source>
</evidence>
<evidence type="ECO:0000259" key="7">
    <source>
        <dbReference type="Pfam" id="PF24708"/>
    </source>
</evidence>
<feature type="chain" id="PRO_5001529676" description="Lipase-like C-terminal domain-containing protein" evidence="6">
    <location>
        <begin position="20"/>
        <end position="211"/>
    </location>
</feature>
<feature type="signal peptide" evidence="6">
    <location>
        <begin position="1"/>
        <end position="19"/>
    </location>
</feature>
<dbReference type="Pfam" id="PF24708">
    <property type="entry name" value="Lip_C"/>
    <property type="match status" value="1"/>
</dbReference>
<dbReference type="InterPro" id="IPR056304">
    <property type="entry name" value="Lip-like_C"/>
</dbReference>
<dbReference type="OrthoDB" id="206848at2759"/>
<keyword evidence="5" id="KW-0443">Lipid metabolism</keyword>
<evidence type="ECO:0000256" key="6">
    <source>
        <dbReference type="SAM" id="SignalP"/>
    </source>
</evidence>
<keyword evidence="3 6" id="KW-0732">Signal</keyword>
<evidence type="ECO:0000256" key="2">
    <source>
        <dbReference type="ARBA" id="ARBA00022525"/>
    </source>
</evidence>
<dbReference type="GO" id="GO:0005576">
    <property type="term" value="C:extracellular region"/>
    <property type="evidence" value="ECO:0007669"/>
    <property type="project" value="UniProtKB-SubCell"/>
</dbReference>
<organism evidence="8 9">
    <name type="scientific">Albugo candida</name>
    <dbReference type="NCBI Taxonomy" id="65357"/>
    <lineage>
        <taxon>Eukaryota</taxon>
        <taxon>Sar</taxon>
        <taxon>Stramenopiles</taxon>
        <taxon>Oomycota</taxon>
        <taxon>Peronosporomycetes</taxon>
        <taxon>Albuginales</taxon>
        <taxon>Albuginaceae</taxon>
        <taxon>Albugo</taxon>
    </lineage>
</organism>
<keyword evidence="9" id="KW-1185">Reference proteome</keyword>
<dbReference type="GO" id="GO:0006629">
    <property type="term" value="P:lipid metabolic process"/>
    <property type="evidence" value="ECO:0007669"/>
    <property type="project" value="UniProtKB-KW"/>
</dbReference>
<evidence type="ECO:0000313" key="8">
    <source>
        <dbReference type="EMBL" id="CCI46739.1"/>
    </source>
</evidence>
<dbReference type="AlphaFoldDB" id="A0A024GK75"/>
<dbReference type="SUPFAM" id="SSF53474">
    <property type="entry name" value="alpha/beta-Hydrolases"/>
    <property type="match status" value="1"/>
</dbReference>
<sequence length="211" mass="23853">MPCAILIVWVILCIHPALAVLSREERLSVQTPIVLVHGFGGWRREFFPNNPYWGRHHGDYAQKLKEEGFRVLSAEIGPFSSNWDRACELFAVVKGGRVDYGRGHANKHKHKQDGRQHEEGLFKEWGETINGKVNKVHFIGHSMGGPTIRMLAHLLYHGVKSTPMEAMVDKSHPFYSGGKDWIDSITFLESPLTGLILADKLQLLQFIAYPA</sequence>
<dbReference type="PANTHER" id="PTHR34043:SF3">
    <property type="entry name" value="ALPHA_BETA-HYDROLASES SUPERFAMILY PROTEIN"/>
    <property type="match status" value="1"/>
</dbReference>
<evidence type="ECO:0000256" key="4">
    <source>
        <dbReference type="ARBA" id="ARBA00022801"/>
    </source>
</evidence>
<protein>
    <recommendedName>
        <fullName evidence="7">Lipase-like C-terminal domain-containing protein</fullName>
    </recommendedName>
</protein>
<evidence type="ECO:0000256" key="5">
    <source>
        <dbReference type="ARBA" id="ARBA00023098"/>
    </source>
</evidence>
<dbReference type="GO" id="GO:0016787">
    <property type="term" value="F:hydrolase activity"/>
    <property type="evidence" value="ECO:0007669"/>
    <property type="project" value="UniProtKB-KW"/>
</dbReference>
<dbReference type="InParanoid" id="A0A024GK75"/>
<reference evidence="8 9" key="1">
    <citation type="submission" date="2012-05" db="EMBL/GenBank/DDBJ databases">
        <title>Recombination and specialization in a pathogen metapopulation.</title>
        <authorList>
            <person name="Gardiner A."/>
            <person name="Kemen E."/>
            <person name="Schultz-Larsen T."/>
            <person name="MacLean D."/>
            <person name="Van Oosterhout C."/>
            <person name="Jones J.D.G."/>
        </authorList>
    </citation>
    <scope>NUCLEOTIDE SEQUENCE [LARGE SCALE GENOMIC DNA]</scope>
    <source>
        <strain evidence="8 9">Ac Nc2</strain>
    </source>
</reference>
<keyword evidence="4" id="KW-0378">Hydrolase</keyword>
<accession>A0A024GK75</accession>
<feature type="domain" description="Lipase-like C-terminal" evidence="7">
    <location>
        <begin position="30"/>
        <end position="201"/>
    </location>
</feature>
<dbReference type="InterPro" id="IPR029058">
    <property type="entry name" value="AB_hydrolase_fold"/>
</dbReference>
<evidence type="ECO:0000313" key="9">
    <source>
        <dbReference type="Proteomes" id="UP000053237"/>
    </source>
</evidence>